<keyword evidence="2" id="KW-0732">Signal</keyword>
<feature type="compositionally biased region" description="Low complexity" evidence="1">
    <location>
        <begin position="656"/>
        <end position="666"/>
    </location>
</feature>
<keyword evidence="5" id="KW-1185">Reference proteome</keyword>
<dbReference type="Gene3D" id="2.160.20.20">
    <property type="match status" value="1"/>
</dbReference>
<feature type="domain" description="Autochaperone" evidence="3">
    <location>
        <begin position="508"/>
        <end position="627"/>
    </location>
</feature>
<dbReference type="Pfam" id="PF18883">
    <property type="entry name" value="AC_1"/>
    <property type="match status" value="1"/>
</dbReference>
<evidence type="ECO:0000256" key="1">
    <source>
        <dbReference type="SAM" id="MobiDB-lite"/>
    </source>
</evidence>
<evidence type="ECO:0000256" key="2">
    <source>
        <dbReference type="SAM" id="SignalP"/>
    </source>
</evidence>
<accession>A0ABS0ZWV9</accession>
<evidence type="ECO:0000313" key="4">
    <source>
        <dbReference type="EMBL" id="MBJ8383315.1"/>
    </source>
</evidence>
<comment type="caution">
    <text evidence="4">The sequence shown here is derived from an EMBL/GenBank/DDBJ whole genome shotgun (WGS) entry which is preliminary data.</text>
</comment>
<name>A0ABS0ZWV9_9ENTR</name>
<feature type="non-terminal residue" evidence="4">
    <location>
        <position position="687"/>
    </location>
</feature>
<dbReference type="InterPro" id="IPR011050">
    <property type="entry name" value="Pectin_lyase_fold/virulence"/>
</dbReference>
<dbReference type="Proteomes" id="UP000746649">
    <property type="component" value="Unassembled WGS sequence"/>
</dbReference>
<reference evidence="4 5" key="1">
    <citation type="submission" date="2020-11" db="EMBL/GenBank/DDBJ databases">
        <title>Enhanced detection system for hospital associated transmission using whole genome sequencing surveillance.</title>
        <authorList>
            <person name="Harrison L.H."/>
            <person name="Van Tyne D."/>
            <person name="Marsh J.W."/>
            <person name="Griffith M.P."/>
            <person name="Snyder D.J."/>
            <person name="Cooper V.S."/>
            <person name="Mustapha M."/>
        </authorList>
    </citation>
    <scope>NUCLEOTIDE SEQUENCE [LARGE SCALE GENOMIC DNA]</scope>
    <source>
        <strain evidence="4 5">CB00117</strain>
    </source>
</reference>
<gene>
    <name evidence="4" type="ORF">I6M88_20405</name>
</gene>
<evidence type="ECO:0000259" key="3">
    <source>
        <dbReference type="Pfam" id="PF18883"/>
    </source>
</evidence>
<dbReference type="InterPro" id="IPR043990">
    <property type="entry name" value="AC_1"/>
</dbReference>
<evidence type="ECO:0000313" key="5">
    <source>
        <dbReference type="Proteomes" id="UP000746649"/>
    </source>
</evidence>
<protein>
    <submittedName>
        <fullName evidence="4">Autotransporter outer membrane beta-barrel domain-containing protein</fullName>
    </submittedName>
</protein>
<feature type="signal peptide" evidence="2">
    <location>
        <begin position="1"/>
        <end position="27"/>
    </location>
</feature>
<dbReference type="InterPro" id="IPR050909">
    <property type="entry name" value="Bact_Autotransporter_VF"/>
</dbReference>
<dbReference type="CDD" id="cd01344">
    <property type="entry name" value="PL2_Passenger_AT"/>
    <property type="match status" value="1"/>
</dbReference>
<organism evidence="4 5">
    <name type="scientific">Citrobacter sedlakii</name>
    <dbReference type="NCBI Taxonomy" id="67826"/>
    <lineage>
        <taxon>Bacteria</taxon>
        <taxon>Pseudomonadati</taxon>
        <taxon>Pseudomonadota</taxon>
        <taxon>Gammaproteobacteria</taxon>
        <taxon>Enterobacterales</taxon>
        <taxon>Enterobacteriaceae</taxon>
        <taxon>Citrobacter</taxon>
        <taxon>Citrobacter freundii complex</taxon>
    </lineage>
</organism>
<sequence>MNISFKPNKVALFVSAILSSAVYSAAAAPVSTVIDASTASDKRTVILPDGNDVSFVDVRVADGRVILTDNSVITSAGNYPDDSLTFNPGYIVKATAGTVDLGNNATLNYTFDYQTNGNKRGTAIYIYGTGVLKAENLTINAENTRVNDYDLVNAILLNGSSQADLKGTTNIVLGNIETAQDSILTAENVNINYHDANPLSTRGHHAALDLAGKTSTFTGDVHVAMSEASTGSLEGINIGGNSARFDGKTVMDLASAKGSVSGLKLTDSYYRINVITGTKTPVVLSNAVTFEDLTIAGVSHGSASDNGRVVGLHSASVEGDTQLSIKKLTVDVAGNKAVYGVRLSDNGTLGSTKYRIDDASIHLQGGDEAALTGYLSERDSGALNYDTVIHLLNVQSEGGKDVYLLHQSGTNDRFTGDITLGSQRAYESAAGTLYAIYGYGSHADSSTNIVDNNTLKAWGKIRAAGSHSINIVTGDSSYMYGDTEIQDTASINLALNGSNSRWDMVADSTLTTLTLNSATLNFMPASATTRTQARNAATFKTLTVSGDYIGNNGNIIMNTQLGDDTSLTDRLIVNGNTSGNTYVTVLNAGGAGGLTTNGIELISVAGNSDGVFTQKGRIVAGAYDYALQRGAGQNDKNWYLTSALSPDPQPEPLDPVDPVVPIDPTDPQTPSPTPRENAVRPEAGLYG</sequence>
<dbReference type="InterPro" id="IPR006315">
    <property type="entry name" value="OM_autotransptr_brl_dom"/>
</dbReference>
<dbReference type="PANTHER" id="PTHR12338:SF5">
    <property type="entry name" value="ANTIGEN 43-RELATED"/>
    <property type="match status" value="1"/>
</dbReference>
<dbReference type="InterPro" id="IPR012332">
    <property type="entry name" value="Autotransporter_pectin_lyase_C"/>
</dbReference>
<proteinExistence type="predicted"/>
<dbReference type="NCBIfam" id="TIGR01414">
    <property type="entry name" value="autotrans_barl"/>
    <property type="match status" value="1"/>
</dbReference>
<dbReference type="PANTHER" id="PTHR12338">
    <property type="entry name" value="AUTOTRANSPORTER"/>
    <property type="match status" value="1"/>
</dbReference>
<feature type="chain" id="PRO_5046856834" evidence="2">
    <location>
        <begin position="28"/>
        <end position="687"/>
    </location>
</feature>
<dbReference type="RefSeq" id="WP_200035956.1">
    <property type="nucleotide sequence ID" value="NZ_JADWND010000014.1"/>
</dbReference>
<feature type="region of interest" description="Disordered" evidence="1">
    <location>
        <begin position="638"/>
        <end position="687"/>
    </location>
</feature>
<dbReference type="SUPFAM" id="SSF51126">
    <property type="entry name" value="Pectin lyase-like"/>
    <property type="match status" value="1"/>
</dbReference>
<dbReference type="EMBL" id="JADWND010000014">
    <property type="protein sequence ID" value="MBJ8383315.1"/>
    <property type="molecule type" value="Genomic_DNA"/>
</dbReference>